<feature type="chain" id="PRO_5027804161" evidence="5">
    <location>
        <begin position="29"/>
        <end position="393"/>
    </location>
</feature>
<feature type="signal peptide" evidence="5">
    <location>
        <begin position="1"/>
        <end position="28"/>
    </location>
</feature>
<evidence type="ECO:0000313" key="7">
    <source>
        <dbReference type="RefSeq" id="XP_027105471.1"/>
    </source>
</evidence>
<evidence type="ECO:0000313" key="6">
    <source>
        <dbReference type="Proteomes" id="UP001652660"/>
    </source>
</evidence>
<gene>
    <name evidence="7" type="primary">LOC113726128</name>
</gene>
<proteinExistence type="inferred from homology"/>
<evidence type="ECO:0000256" key="3">
    <source>
        <dbReference type="ARBA" id="ARBA00022801"/>
    </source>
</evidence>
<dbReference type="PANTHER" id="PTHR22835">
    <property type="entry name" value="ZINC FINGER FYVE DOMAIN CONTAINING PROTEIN"/>
    <property type="match status" value="1"/>
</dbReference>
<dbReference type="InterPro" id="IPR001087">
    <property type="entry name" value="GDSL"/>
</dbReference>
<evidence type="ECO:0000256" key="4">
    <source>
        <dbReference type="ARBA" id="ARBA00023180"/>
    </source>
</evidence>
<sequence length="393" mass="42848">MAASSSIQLLTPALAILVLSFLKLSTSARASAGSCYKSIIGFGDSLTDTGNLVQLFPPDNPTHCYRPPYGETFFKHPTGRCCDGRLIIDFIDPKATLNSLPAYLWRDESTDFRQGVNFAVSGATALNNSFFLEMGLQDLSTNVSLGTQLRWFKDILPSLCSSNSSDCSREFLQSSFVLMGEIGGDDYNAALLGGIKPDEVKPYVPGVVREIASAIEELIKLGAVTLVVPGNFPIGCLASYLTYFQSSSQHDYDTDTGCINWLNDLAKYHNRLLQKELNRIRKLHPHATIIYADYYNAAMRFYRSPNKYGFRGEALRACCGTGGPYNCNTSIPCGYLPATPCKDPSLYVTWDGLHLTEAAYQLVAQGILQGPYSTPPINTICPLASTSSGGLLL</sequence>
<keyword evidence="4" id="KW-0325">Glycoprotein</keyword>
<dbReference type="Gene3D" id="3.40.50.1110">
    <property type="entry name" value="SGNH hydrolase"/>
    <property type="match status" value="1"/>
</dbReference>
<protein>
    <submittedName>
        <fullName evidence="7">Sinapine esterase-like isoform X2</fullName>
    </submittedName>
</protein>
<dbReference type="InterPro" id="IPR035669">
    <property type="entry name" value="SGNH_plant_lipase-like"/>
</dbReference>
<dbReference type="PROSITE" id="PS01098">
    <property type="entry name" value="LIPASE_GDSL_SER"/>
    <property type="match status" value="1"/>
</dbReference>
<dbReference type="InterPro" id="IPR036514">
    <property type="entry name" value="SGNH_hydro_sf"/>
</dbReference>
<dbReference type="GO" id="GO:0016298">
    <property type="term" value="F:lipase activity"/>
    <property type="evidence" value="ECO:0007669"/>
    <property type="project" value="InterPro"/>
</dbReference>
<evidence type="ECO:0000256" key="2">
    <source>
        <dbReference type="ARBA" id="ARBA00022729"/>
    </source>
</evidence>
<dbReference type="Pfam" id="PF00657">
    <property type="entry name" value="Lipase_GDSL"/>
    <property type="match status" value="1"/>
</dbReference>
<dbReference type="GeneID" id="113726128"/>
<keyword evidence="2 5" id="KW-0732">Signal</keyword>
<dbReference type="RefSeq" id="XP_027105471.1">
    <property type="nucleotide sequence ID" value="XM_027249670.2"/>
</dbReference>
<dbReference type="InterPro" id="IPR008265">
    <property type="entry name" value="Lipase_GDSL_AS"/>
</dbReference>
<name>A0A6P6VS79_COFAR</name>
<comment type="similarity">
    <text evidence="1">Belongs to the 'GDSL' lipolytic enzyme family.</text>
</comment>
<accession>A0A6P6VS79</accession>
<keyword evidence="6" id="KW-1185">Reference proteome</keyword>
<dbReference type="SUPFAM" id="SSF52266">
    <property type="entry name" value="SGNH hydrolase"/>
    <property type="match status" value="1"/>
</dbReference>
<dbReference type="PANTHER" id="PTHR22835:SF683">
    <property type="entry name" value="OS05G0506800 PROTEIN"/>
    <property type="match status" value="1"/>
</dbReference>
<keyword evidence="3" id="KW-0378">Hydrolase</keyword>
<evidence type="ECO:0000256" key="5">
    <source>
        <dbReference type="SAM" id="SignalP"/>
    </source>
</evidence>
<reference evidence="6" key="1">
    <citation type="journal article" date="2025" name="Foods">
        <title>Unveiling the Microbial Signatures of Arabica Coffee Cherries: Insights into Ripeness Specific Diversity, Functional Traits, and Implications for Quality and Safety.</title>
        <authorList>
            <consortium name="RefSeq"/>
            <person name="Tenea G.N."/>
            <person name="Cifuentes V."/>
            <person name="Reyes P."/>
            <person name="Cevallos-Vallejos M."/>
        </authorList>
    </citation>
    <scope>NUCLEOTIDE SEQUENCE [LARGE SCALE GENOMIC DNA]</scope>
</reference>
<dbReference type="AlphaFoldDB" id="A0A6P6VS79"/>
<dbReference type="Proteomes" id="UP001652660">
    <property type="component" value="Chromosome 2c"/>
</dbReference>
<dbReference type="CDD" id="cd01837">
    <property type="entry name" value="SGNH_plant_lipase_like"/>
    <property type="match status" value="1"/>
</dbReference>
<organism evidence="6 7">
    <name type="scientific">Coffea arabica</name>
    <name type="common">Arabian coffee</name>
    <dbReference type="NCBI Taxonomy" id="13443"/>
    <lineage>
        <taxon>Eukaryota</taxon>
        <taxon>Viridiplantae</taxon>
        <taxon>Streptophyta</taxon>
        <taxon>Embryophyta</taxon>
        <taxon>Tracheophyta</taxon>
        <taxon>Spermatophyta</taxon>
        <taxon>Magnoliopsida</taxon>
        <taxon>eudicotyledons</taxon>
        <taxon>Gunneridae</taxon>
        <taxon>Pentapetalae</taxon>
        <taxon>asterids</taxon>
        <taxon>lamiids</taxon>
        <taxon>Gentianales</taxon>
        <taxon>Rubiaceae</taxon>
        <taxon>Ixoroideae</taxon>
        <taxon>Gardenieae complex</taxon>
        <taxon>Bertiereae - Coffeeae clade</taxon>
        <taxon>Coffeeae</taxon>
        <taxon>Coffea</taxon>
    </lineage>
</organism>
<reference evidence="7" key="2">
    <citation type="submission" date="2025-08" db="UniProtKB">
        <authorList>
            <consortium name="RefSeq"/>
        </authorList>
    </citation>
    <scope>IDENTIFICATION</scope>
    <source>
        <tissue evidence="7">Leaves</tissue>
    </source>
</reference>
<dbReference type="OrthoDB" id="1600564at2759"/>
<dbReference type="GO" id="GO:0006629">
    <property type="term" value="P:lipid metabolic process"/>
    <property type="evidence" value="ECO:0007669"/>
    <property type="project" value="InterPro"/>
</dbReference>
<evidence type="ECO:0000256" key="1">
    <source>
        <dbReference type="ARBA" id="ARBA00008668"/>
    </source>
</evidence>